<dbReference type="SUPFAM" id="SSF141986">
    <property type="entry name" value="LD-carboxypeptidase A C-terminal domain-like"/>
    <property type="match status" value="1"/>
</dbReference>
<protein>
    <submittedName>
        <fullName evidence="5">MccC family protein</fullName>
    </submittedName>
</protein>
<reference evidence="5 6" key="1">
    <citation type="journal article" date="2015" name="Genome Announc.">
        <title>Expanding the biotechnology potential of lactobacilli through comparative genomics of 213 strains and associated genera.</title>
        <authorList>
            <person name="Sun Z."/>
            <person name="Harris H.M."/>
            <person name="McCann A."/>
            <person name="Guo C."/>
            <person name="Argimon S."/>
            <person name="Zhang W."/>
            <person name="Yang X."/>
            <person name="Jeffery I.B."/>
            <person name="Cooney J.C."/>
            <person name="Kagawa T.F."/>
            <person name="Liu W."/>
            <person name="Song Y."/>
            <person name="Salvetti E."/>
            <person name="Wrobel A."/>
            <person name="Rasinkangas P."/>
            <person name="Parkhill J."/>
            <person name="Rea M.C."/>
            <person name="O'Sullivan O."/>
            <person name="Ritari J."/>
            <person name="Douillard F.P."/>
            <person name="Paul Ross R."/>
            <person name="Yang R."/>
            <person name="Briner A.E."/>
            <person name="Felis G.E."/>
            <person name="de Vos W.M."/>
            <person name="Barrangou R."/>
            <person name="Klaenhammer T.R."/>
            <person name="Caufield P.W."/>
            <person name="Cui Y."/>
            <person name="Zhang H."/>
            <person name="O'Toole P.W."/>
        </authorList>
    </citation>
    <scope>NUCLEOTIDE SEQUENCE [LARGE SCALE GENOMIC DNA]</scope>
    <source>
        <strain evidence="5 6">DSM 15814</strain>
    </source>
</reference>
<dbReference type="eggNOG" id="COG1619">
    <property type="taxonomic scope" value="Bacteria"/>
</dbReference>
<comment type="similarity">
    <text evidence="1">Belongs to the peptidase S66 family.</text>
</comment>
<dbReference type="Gene3D" id="3.50.30.60">
    <property type="entry name" value="LD-carboxypeptidase A C-terminal domain-like"/>
    <property type="match status" value="1"/>
</dbReference>
<dbReference type="Gene3D" id="3.40.50.10740">
    <property type="entry name" value="Class I glutamine amidotransferase-like"/>
    <property type="match status" value="1"/>
</dbReference>
<evidence type="ECO:0000256" key="1">
    <source>
        <dbReference type="ARBA" id="ARBA00010233"/>
    </source>
</evidence>
<dbReference type="InterPro" id="IPR003507">
    <property type="entry name" value="S66_fam"/>
</dbReference>
<dbReference type="Pfam" id="PF17676">
    <property type="entry name" value="Peptidase_S66C"/>
    <property type="match status" value="1"/>
</dbReference>
<dbReference type="Pfam" id="PF02016">
    <property type="entry name" value="Peptidase_S66"/>
    <property type="match status" value="1"/>
</dbReference>
<dbReference type="AlphaFoldDB" id="A0A0R1RKG5"/>
<dbReference type="PIRSF" id="PIRSF028757">
    <property type="entry name" value="LD-carboxypeptidase"/>
    <property type="match status" value="1"/>
</dbReference>
<gene>
    <name evidence="5" type="ORF">FD35_GL000540</name>
</gene>
<dbReference type="STRING" id="1114972.FD35_GL000540"/>
<dbReference type="InterPro" id="IPR027478">
    <property type="entry name" value="LdcA_N"/>
</dbReference>
<keyword evidence="6" id="KW-1185">Reference proteome</keyword>
<keyword evidence="2" id="KW-0378">Hydrolase</keyword>
<accession>A0A0R1RKG5</accession>
<dbReference type="CDD" id="cd07062">
    <property type="entry name" value="Peptidase_S66_mccF_like"/>
    <property type="match status" value="1"/>
</dbReference>
<sequence>MLISSTKVHTDVILKQGGDQMIKPAQLKRGDHIAIVSLSGGGLGEEAFHHELVLGEHRLHELGLEPVYMRHTLKGTQFLRNHPEKRAADLRQAFFDDSVQGIMSAIGGDDTYRLLPFLCEDEAFVRQVRTHPKVFLGFSDTTVNHLMFYKMGLATFYGPSFLADFAELGPEMLPYTKHEFERVFKNPVISKINSSDRWYYSRQDFSVDTVGIPLTAHVEKHGYMALRGHGVIRGQLLGGCLDSFYDLLTETRYVGESSVTTKYQIIPQVADWQNKILFIETSEEKPKPSLYEKMLLRLDQVGILKAVNGILVGKPQDEAYFEDYQKLILAATASYQTPILFNMNFGHAYPRTVLPYGALASIDLDAATVTIEEPYFSK</sequence>
<dbReference type="GO" id="GO:0016787">
    <property type="term" value="F:hydrolase activity"/>
    <property type="evidence" value="ECO:0007669"/>
    <property type="project" value="UniProtKB-KW"/>
</dbReference>
<dbReference type="InterPro" id="IPR029062">
    <property type="entry name" value="Class_I_gatase-like"/>
</dbReference>
<comment type="caution">
    <text evidence="5">The sequence shown here is derived from an EMBL/GenBank/DDBJ whole genome shotgun (WGS) entry which is preliminary data.</text>
</comment>
<evidence type="ECO:0000313" key="5">
    <source>
        <dbReference type="EMBL" id="KRL54139.1"/>
    </source>
</evidence>
<dbReference type="Proteomes" id="UP000051999">
    <property type="component" value="Unassembled WGS sequence"/>
</dbReference>
<dbReference type="PANTHER" id="PTHR30237:SF4">
    <property type="entry name" value="LD-CARBOXYPEPTIDASE C-TERMINAL DOMAIN-CONTAINING PROTEIN"/>
    <property type="match status" value="1"/>
</dbReference>
<dbReference type="InterPro" id="IPR027461">
    <property type="entry name" value="Carboxypeptidase_A_C_sf"/>
</dbReference>
<evidence type="ECO:0000256" key="2">
    <source>
        <dbReference type="ARBA" id="ARBA00022801"/>
    </source>
</evidence>
<feature type="domain" description="LD-carboxypeptidase C-terminal" evidence="4">
    <location>
        <begin position="233"/>
        <end position="362"/>
    </location>
</feature>
<evidence type="ECO:0000259" key="4">
    <source>
        <dbReference type="Pfam" id="PF17676"/>
    </source>
</evidence>
<dbReference type="InterPro" id="IPR040921">
    <property type="entry name" value="Peptidase_S66C"/>
</dbReference>
<dbReference type="PANTHER" id="PTHR30237">
    <property type="entry name" value="MURAMOYLTETRAPEPTIDE CARBOXYPEPTIDASE"/>
    <property type="match status" value="1"/>
</dbReference>
<evidence type="ECO:0000259" key="3">
    <source>
        <dbReference type="Pfam" id="PF02016"/>
    </source>
</evidence>
<feature type="domain" description="LD-carboxypeptidase N-terminal" evidence="3">
    <location>
        <begin position="33"/>
        <end position="158"/>
    </location>
</feature>
<dbReference type="InterPro" id="IPR040449">
    <property type="entry name" value="Peptidase_S66_N"/>
</dbReference>
<dbReference type="EMBL" id="AZFF01000010">
    <property type="protein sequence ID" value="KRL54139.1"/>
    <property type="molecule type" value="Genomic_DNA"/>
</dbReference>
<dbReference type="SUPFAM" id="SSF52317">
    <property type="entry name" value="Class I glutamine amidotransferase-like"/>
    <property type="match status" value="1"/>
</dbReference>
<name>A0A0R1RKG5_9LACO</name>
<proteinExistence type="inferred from homology"/>
<organism evidence="5 6">
    <name type="scientific">Furfurilactobacillus rossiae DSM 15814</name>
    <dbReference type="NCBI Taxonomy" id="1114972"/>
    <lineage>
        <taxon>Bacteria</taxon>
        <taxon>Bacillati</taxon>
        <taxon>Bacillota</taxon>
        <taxon>Bacilli</taxon>
        <taxon>Lactobacillales</taxon>
        <taxon>Lactobacillaceae</taxon>
        <taxon>Furfurilactobacillus</taxon>
    </lineage>
</organism>
<dbReference type="PATRIC" id="fig|1114972.6.peg.540"/>
<evidence type="ECO:0000313" key="6">
    <source>
        <dbReference type="Proteomes" id="UP000051999"/>
    </source>
</evidence>